<reference evidence="9" key="1">
    <citation type="submission" date="2019-11" db="EMBL/GenBank/DDBJ databases">
        <authorList>
            <person name="Feng L."/>
        </authorList>
    </citation>
    <scope>NUCLEOTIDE SEQUENCE</scope>
    <source>
        <strain evidence="9">ElimosumLFYP34</strain>
    </source>
</reference>
<keyword evidence="4" id="KW-0133">Cell shape</keyword>
<comment type="subcellular location">
    <subcellularLocation>
        <location evidence="1">Cell membrane</location>
        <topology evidence="1">Multi-pass membrane protein</topology>
    </subcellularLocation>
</comment>
<dbReference type="GO" id="GO:0008360">
    <property type="term" value="P:regulation of cell shape"/>
    <property type="evidence" value="ECO:0007669"/>
    <property type="project" value="UniProtKB-KW"/>
</dbReference>
<feature type="transmembrane region" description="Helical" evidence="8">
    <location>
        <begin position="185"/>
        <end position="206"/>
    </location>
</feature>
<evidence type="ECO:0000256" key="3">
    <source>
        <dbReference type="ARBA" id="ARBA00022692"/>
    </source>
</evidence>
<organism evidence="9">
    <name type="scientific">Eubacterium limosum</name>
    <dbReference type="NCBI Taxonomy" id="1736"/>
    <lineage>
        <taxon>Bacteria</taxon>
        <taxon>Bacillati</taxon>
        <taxon>Bacillota</taxon>
        <taxon>Clostridia</taxon>
        <taxon>Eubacteriales</taxon>
        <taxon>Eubacteriaceae</taxon>
        <taxon>Eubacterium</taxon>
    </lineage>
</organism>
<feature type="transmembrane region" description="Helical" evidence="8">
    <location>
        <begin position="12"/>
        <end position="37"/>
    </location>
</feature>
<keyword evidence="6 8" id="KW-1133">Transmembrane helix</keyword>
<evidence type="ECO:0000313" key="9">
    <source>
        <dbReference type="EMBL" id="VYU77168.1"/>
    </source>
</evidence>
<dbReference type="PANTHER" id="PTHR47019">
    <property type="entry name" value="LIPID II FLIPPASE MURJ"/>
    <property type="match status" value="1"/>
</dbReference>
<feature type="transmembrane region" description="Helical" evidence="8">
    <location>
        <begin position="406"/>
        <end position="427"/>
    </location>
</feature>
<feature type="transmembrane region" description="Helical" evidence="8">
    <location>
        <begin position="162"/>
        <end position="179"/>
    </location>
</feature>
<dbReference type="GO" id="GO:0034204">
    <property type="term" value="P:lipid translocation"/>
    <property type="evidence" value="ECO:0007669"/>
    <property type="project" value="TreeGrafter"/>
</dbReference>
<keyword evidence="2" id="KW-1003">Cell membrane</keyword>
<keyword evidence="7 8" id="KW-0472">Membrane</keyword>
<evidence type="ECO:0000256" key="1">
    <source>
        <dbReference type="ARBA" id="ARBA00004651"/>
    </source>
</evidence>
<accession>A0A6N3HL00</accession>
<feature type="transmembrane region" description="Helical" evidence="8">
    <location>
        <begin position="439"/>
        <end position="461"/>
    </location>
</feature>
<gene>
    <name evidence="9" type="primary">murJ</name>
    <name evidence="9" type="ORF">ELLFYP34_01392</name>
</gene>
<evidence type="ECO:0000256" key="2">
    <source>
        <dbReference type="ARBA" id="ARBA00022475"/>
    </source>
</evidence>
<dbReference type="InterPro" id="IPR051050">
    <property type="entry name" value="Lipid_II_flippase_MurJ/MviN"/>
</dbReference>
<proteinExistence type="predicted"/>
<sequence length="505" mass="56565">MKIRQNSLAKNVLTLMILSIFLKGIGFVNRIVIAYVFGTNNHTDIFYTSSGFVEAIGAILLEGLSIGLIKIYRQSKHDRERNEVLVTKLLFCVEITMIVLSLILFVFSREISIVLAPSYTGELSIILAKYIRIMGIVLLFYGITNVYSAILQAEERFIPVKMTGTVSSVCSIVAILLLSRRMGETSMSVSFLCAAICNCVFISICTKRYLKLSFDRSVDVSAEIKQLLKMSIPLTIGLAAHEVNLIIDKSVATSIGAGAVSALSYCSVVYLLVENVIISSTITAIYPKFVEFISRNDDQGIAAQAKKTTVNIILLLMPIVAVMFFKSNEIIRVLFYRGSFNDYSLKLTEYALKGYILGIQFRAVRDIISRMFYAYGNTKTSMSINLISIAINIALDFLLYKSFGTFGITFATTISLVFSGMAHYIAMCKYNPSMKVSKVKWNLLFPILIFFTVCVTANVFIVIQSNILSIIIYTMLVLFTEIVLLRLFCKEKFYEFVIIVKRLIS</sequence>
<dbReference type="PANTHER" id="PTHR47019:SF1">
    <property type="entry name" value="LIPID II FLIPPASE MURJ"/>
    <property type="match status" value="1"/>
</dbReference>
<feature type="transmembrane region" description="Helical" evidence="8">
    <location>
        <begin position="84"/>
        <end position="107"/>
    </location>
</feature>
<protein>
    <submittedName>
        <fullName evidence="9">Putative peptidoglycan biosynthesis protein MurJ</fullName>
    </submittedName>
</protein>
<evidence type="ECO:0000256" key="8">
    <source>
        <dbReference type="SAM" id="Phobius"/>
    </source>
</evidence>
<dbReference type="EMBL" id="CACRTR010000023">
    <property type="protein sequence ID" value="VYU77168.1"/>
    <property type="molecule type" value="Genomic_DNA"/>
</dbReference>
<name>A0A6N3HL00_EUBLI</name>
<dbReference type="AlphaFoldDB" id="A0A6N3HL00"/>
<dbReference type="GO" id="GO:0005886">
    <property type="term" value="C:plasma membrane"/>
    <property type="evidence" value="ECO:0007669"/>
    <property type="project" value="UniProtKB-SubCell"/>
</dbReference>
<keyword evidence="5" id="KW-0573">Peptidoglycan synthesis</keyword>
<feature type="transmembrane region" description="Helical" evidence="8">
    <location>
        <begin position="467"/>
        <end position="489"/>
    </location>
</feature>
<dbReference type="InterPro" id="IPR004268">
    <property type="entry name" value="MurJ"/>
</dbReference>
<dbReference type="GO" id="GO:0009252">
    <property type="term" value="P:peptidoglycan biosynthetic process"/>
    <property type="evidence" value="ECO:0007669"/>
    <property type="project" value="UniProtKB-KW"/>
</dbReference>
<evidence type="ECO:0000256" key="5">
    <source>
        <dbReference type="ARBA" id="ARBA00022984"/>
    </source>
</evidence>
<keyword evidence="3 8" id="KW-0812">Transmembrane</keyword>
<dbReference type="GO" id="GO:0015648">
    <property type="term" value="F:lipid-linked peptidoglycan transporter activity"/>
    <property type="evidence" value="ECO:0007669"/>
    <property type="project" value="TreeGrafter"/>
</dbReference>
<dbReference type="Pfam" id="PF03023">
    <property type="entry name" value="MurJ"/>
    <property type="match status" value="1"/>
</dbReference>
<evidence type="ECO:0000256" key="7">
    <source>
        <dbReference type="ARBA" id="ARBA00023136"/>
    </source>
</evidence>
<feature type="transmembrane region" description="Helical" evidence="8">
    <location>
        <begin position="308"/>
        <end position="327"/>
    </location>
</feature>
<evidence type="ECO:0000256" key="4">
    <source>
        <dbReference type="ARBA" id="ARBA00022960"/>
    </source>
</evidence>
<feature type="transmembrane region" description="Helical" evidence="8">
    <location>
        <begin position="127"/>
        <end position="150"/>
    </location>
</feature>
<feature type="transmembrane region" description="Helical" evidence="8">
    <location>
        <begin position="49"/>
        <end position="72"/>
    </location>
</feature>
<evidence type="ECO:0000256" key="6">
    <source>
        <dbReference type="ARBA" id="ARBA00022989"/>
    </source>
</evidence>